<gene>
    <name evidence="4" type="ORF">BC793_12275</name>
</gene>
<dbReference type="EMBL" id="QGGR01000022">
    <property type="protein sequence ID" value="PWK39503.1"/>
    <property type="molecule type" value="Genomic_DNA"/>
</dbReference>
<sequence>MTLDPVAAAMTRKSMRRFPGRTTTSIAVAGSLVMATVSPVAAAPAPGGPTSRVSVSTAGAESDGESFAPAVSGDGRYVAFWSTGSSLVAGDTNTTADVFVRDLRTRTTTRVSVATDGAQADQEASEPSISGTGRYVAFSSHATNLVPGDTNDRGDIFVRDRTAATTTRVSVTGAGAEADNTSHSPAISADGRFVVFVSYATNLVSGDTNGFEDVFVHDRRSGTTRRVSVSTAGAEADERSINPAVTADGRYVVFGSFASNLEPGGAAGIFVRDLRRNRTDLVSRTDADQPAGGNLGLDAAISAQGRYVAFYTDAADVVPGDTNNVQDIFVRDLRTGSTSRAGLSGTGLQGDDNSLAPAISGDGRFVAFESYATNLVPGDTNGFEDVFVQDRWTGSLRRVSVSGSGAEGDSVSNAAALSADGSRVAFVSYATNLVPDDGNHLVDVFAAPRR</sequence>
<accession>A0A316F2R9</accession>
<keyword evidence="5" id="KW-1185">Reference proteome</keyword>
<feature type="signal peptide" evidence="3">
    <location>
        <begin position="1"/>
        <end position="42"/>
    </location>
</feature>
<dbReference type="InterPro" id="IPR011042">
    <property type="entry name" value="6-blade_b-propeller_TolB-like"/>
</dbReference>
<feature type="compositionally biased region" description="Low complexity" evidence="2">
    <location>
        <begin position="42"/>
        <end position="51"/>
    </location>
</feature>
<keyword evidence="3" id="KW-0732">Signal</keyword>
<dbReference type="Gene3D" id="2.120.10.30">
    <property type="entry name" value="TolB, C-terminal domain"/>
    <property type="match status" value="2"/>
</dbReference>
<proteinExistence type="inferred from homology"/>
<dbReference type="PANTHER" id="PTHR36842">
    <property type="entry name" value="PROTEIN TOLB HOMOLOG"/>
    <property type="match status" value="1"/>
</dbReference>
<dbReference type="SUPFAM" id="SSF82171">
    <property type="entry name" value="DPP6 N-terminal domain-like"/>
    <property type="match status" value="1"/>
</dbReference>
<organism evidence="4 5">
    <name type="scientific">Actinoplanes xinjiangensis</name>
    <dbReference type="NCBI Taxonomy" id="512350"/>
    <lineage>
        <taxon>Bacteria</taxon>
        <taxon>Bacillati</taxon>
        <taxon>Actinomycetota</taxon>
        <taxon>Actinomycetes</taxon>
        <taxon>Micromonosporales</taxon>
        <taxon>Micromonosporaceae</taxon>
        <taxon>Actinoplanes</taxon>
    </lineage>
</organism>
<reference evidence="4 5" key="1">
    <citation type="submission" date="2018-05" db="EMBL/GenBank/DDBJ databases">
        <title>Genomic Encyclopedia of Archaeal and Bacterial Type Strains, Phase II (KMG-II): from individual species to whole genera.</title>
        <authorList>
            <person name="Goeker M."/>
        </authorList>
    </citation>
    <scope>NUCLEOTIDE SEQUENCE [LARGE SCALE GENOMIC DNA]</scope>
    <source>
        <strain evidence="4 5">DSM 45184</strain>
    </source>
</reference>
<feature type="chain" id="PRO_5016286964" evidence="3">
    <location>
        <begin position="43"/>
        <end position="450"/>
    </location>
</feature>
<protein>
    <submittedName>
        <fullName evidence="4">WD40 repeat protein</fullName>
    </submittedName>
</protein>
<name>A0A316F2R9_9ACTN</name>
<evidence type="ECO:0000256" key="2">
    <source>
        <dbReference type="SAM" id="MobiDB-lite"/>
    </source>
</evidence>
<comment type="similarity">
    <text evidence="1">Belongs to the TolB family.</text>
</comment>
<dbReference type="Proteomes" id="UP000245697">
    <property type="component" value="Unassembled WGS sequence"/>
</dbReference>
<dbReference type="AlphaFoldDB" id="A0A316F2R9"/>
<evidence type="ECO:0000256" key="1">
    <source>
        <dbReference type="ARBA" id="ARBA00009820"/>
    </source>
</evidence>
<dbReference type="PANTHER" id="PTHR36842:SF2">
    <property type="entry name" value="SLR0505 PROTEIN"/>
    <property type="match status" value="1"/>
</dbReference>
<evidence type="ECO:0000313" key="5">
    <source>
        <dbReference type="Proteomes" id="UP000245697"/>
    </source>
</evidence>
<dbReference type="InterPro" id="IPR011659">
    <property type="entry name" value="WD40"/>
</dbReference>
<evidence type="ECO:0000256" key="3">
    <source>
        <dbReference type="SAM" id="SignalP"/>
    </source>
</evidence>
<dbReference type="Pfam" id="PF07676">
    <property type="entry name" value="PD40"/>
    <property type="match status" value="2"/>
</dbReference>
<evidence type="ECO:0000313" key="4">
    <source>
        <dbReference type="EMBL" id="PWK39503.1"/>
    </source>
</evidence>
<comment type="caution">
    <text evidence="4">The sequence shown here is derived from an EMBL/GenBank/DDBJ whole genome shotgun (WGS) entry which is preliminary data.</text>
</comment>
<feature type="region of interest" description="Disordered" evidence="2">
    <location>
        <begin position="42"/>
        <end position="67"/>
    </location>
</feature>